<keyword evidence="4" id="KW-1185">Reference proteome</keyword>
<evidence type="ECO:0000313" key="4">
    <source>
        <dbReference type="Proteomes" id="UP000023152"/>
    </source>
</evidence>
<dbReference type="InterPro" id="IPR047794">
    <property type="entry name" value="C45_proenzyme-like"/>
</dbReference>
<proteinExistence type="predicted"/>
<dbReference type="OrthoDB" id="189997at2759"/>
<sequence length="454" mass="52212">MAKAVVLLSSLLFQCILGDYFDPFSSQNKTKQKNNNRLPRITCKSKTHYDFGYCLGQQTEMLIKERYNRSTHFQDLYAWVNTVNGSIILNEFLTNNYNKYPDYFEELYGISNGSNVDLTIVYVMTLDDELSYFYPNDSNVNTTNDNNNNNNNNEIIMQGIQYSNYKHPMACSDYLLHNYAPRTPTSKYHKLIDYSMAHNEDNIPECRNVTYVVDAAIEGGLSFVTYSYAGELPTQAFGYNDYIVFTSNYVHPANPVVGGIGRNFVGRNLLDTTNLQEAMDVVAQDGQCGGHNYQIAEWTTGNMTGAEVAYDGLHAFTLITPSYNWTFHANRYIHLNISQVEDEEKVFVDLYNFFFWGHFFFLIKKKLTSWYSSEHREERAAELGRPNGLSDMLNDLGDTEDEEYPIYKYGPSDYTLHTFGVELKNCSWTIFGDNPKLRHVIYQGSVQCKTPITH</sequence>
<feature type="domain" description="Peptidase C45 hydrolase" evidence="2">
    <location>
        <begin position="196"/>
        <end position="436"/>
    </location>
</feature>
<dbReference type="Proteomes" id="UP000023152">
    <property type="component" value="Unassembled WGS sequence"/>
</dbReference>
<accession>X6LLZ7</accession>
<dbReference type="Gene3D" id="3.60.60.10">
    <property type="entry name" value="Penicillin V Acylase, Chain A"/>
    <property type="match status" value="1"/>
</dbReference>
<dbReference type="PANTHER" id="PTHR34180:SF1">
    <property type="entry name" value="BETA-ALANYL-DOPAMINE_CARCININE HYDROLASE"/>
    <property type="match status" value="1"/>
</dbReference>
<evidence type="ECO:0000313" key="3">
    <source>
        <dbReference type="EMBL" id="ETO01760.1"/>
    </source>
</evidence>
<keyword evidence="1" id="KW-0732">Signal</keyword>
<reference evidence="3 4" key="1">
    <citation type="journal article" date="2013" name="Curr. Biol.">
        <title>The Genome of the Foraminiferan Reticulomyxa filosa.</title>
        <authorList>
            <person name="Glockner G."/>
            <person name="Hulsmann N."/>
            <person name="Schleicher M."/>
            <person name="Noegel A.A."/>
            <person name="Eichinger L."/>
            <person name="Gallinger C."/>
            <person name="Pawlowski J."/>
            <person name="Sierra R."/>
            <person name="Euteneuer U."/>
            <person name="Pillet L."/>
            <person name="Moustafa A."/>
            <person name="Platzer M."/>
            <person name="Groth M."/>
            <person name="Szafranski K."/>
            <person name="Schliwa M."/>
        </authorList>
    </citation>
    <scope>NUCLEOTIDE SEQUENCE [LARGE SCALE GENOMIC DNA]</scope>
</reference>
<comment type="caution">
    <text evidence="3">The sequence shown here is derived from an EMBL/GenBank/DDBJ whole genome shotgun (WGS) entry which is preliminary data.</text>
</comment>
<gene>
    <name evidence="3" type="ORF">RFI_35680</name>
</gene>
<dbReference type="InterPro" id="IPR047801">
    <property type="entry name" value="Peptidase_C45"/>
</dbReference>
<dbReference type="PANTHER" id="PTHR34180">
    <property type="entry name" value="PEPTIDASE C45"/>
    <property type="match status" value="1"/>
</dbReference>
<evidence type="ECO:0000256" key="1">
    <source>
        <dbReference type="SAM" id="SignalP"/>
    </source>
</evidence>
<dbReference type="OMA" id="DKYPIYM"/>
<organism evidence="3 4">
    <name type="scientific">Reticulomyxa filosa</name>
    <dbReference type="NCBI Taxonomy" id="46433"/>
    <lineage>
        <taxon>Eukaryota</taxon>
        <taxon>Sar</taxon>
        <taxon>Rhizaria</taxon>
        <taxon>Retaria</taxon>
        <taxon>Foraminifera</taxon>
        <taxon>Monothalamids</taxon>
        <taxon>Reticulomyxidae</taxon>
        <taxon>Reticulomyxa</taxon>
    </lineage>
</organism>
<dbReference type="AlphaFoldDB" id="X6LLZ7"/>
<evidence type="ECO:0000259" key="2">
    <source>
        <dbReference type="Pfam" id="PF03417"/>
    </source>
</evidence>
<dbReference type="InterPro" id="IPR005079">
    <property type="entry name" value="Peptidase_C45_hydrolase"/>
</dbReference>
<feature type="signal peptide" evidence="1">
    <location>
        <begin position="1"/>
        <end position="18"/>
    </location>
</feature>
<dbReference type="EMBL" id="ASPP01037482">
    <property type="protein sequence ID" value="ETO01760.1"/>
    <property type="molecule type" value="Genomic_DNA"/>
</dbReference>
<protein>
    <recommendedName>
        <fullName evidence="2">Peptidase C45 hydrolase domain-containing protein</fullName>
    </recommendedName>
</protein>
<dbReference type="Pfam" id="PF03417">
    <property type="entry name" value="AAT"/>
    <property type="match status" value="1"/>
</dbReference>
<dbReference type="NCBIfam" id="NF040521">
    <property type="entry name" value="C45_proenzyme"/>
    <property type="match status" value="1"/>
</dbReference>
<feature type="chain" id="PRO_5004975443" description="Peptidase C45 hydrolase domain-containing protein" evidence="1">
    <location>
        <begin position="19"/>
        <end position="454"/>
    </location>
</feature>
<name>X6LLZ7_RETFI</name>